<dbReference type="InterPro" id="IPR027417">
    <property type="entry name" value="P-loop_NTPase"/>
</dbReference>
<dbReference type="HAMAP" id="MF_00238">
    <property type="entry name" value="Cytidyl_kinase_type1"/>
    <property type="match status" value="1"/>
</dbReference>
<name>A0A096DK66_9FIRM</name>
<organism evidence="10 11">
    <name type="scientific">Caloranaerobacter azorensis H53214</name>
    <dbReference type="NCBI Taxonomy" id="1156417"/>
    <lineage>
        <taxon>Bacteria</taxon>
        <taxon>Bacillati</taxon>
        <taxon>Bacillota</taxon>
        <taxon>Tissierellia</taxon>
        <taxon>Tissierellales</taxon>
        <taxon>Thermohalobacteraceae</taxon>
        <taxon>Caloranaerobacter</taxon>
    </lineage>
</organism>
<dbReference type="SUPFAM" id="SSF52540">
    <property type="entry name" value="P-loop containing nucleoside triphosphate hydrolases"/>
    <property type="match status" value="1"/>
</dbReference>
<dbReference type="InterPro" id="IPR011994">
    <property type="entry name" value="Cytidylate_kinase_dom"/>
</dbReference>
<keyword evidence="5 8" id="KW-0067">ATP-binding</keyword>
<comment type="similarity">
    <text evidence="1 8">Belongs to the cytidylate kinase family. Type 1 subfamily.</text>
</comment>
<dbReference type="Pfam" id="PF02224">
    <property type="entry name" value="Cytidylate_kin"/>
    <property type="match status" value="1"/>
</dbReference>
<dbReference type="GO" id="GO:0036430">
    <property type="term" value="F:CMP kinase activity"/>
    <property type="evidence" value="ECO:0007669"/>
    <property type="project" value="RHEA"/>
</dbReference>
<evidence type="ECO:0000256" key="5">
    <source>
        <dbReference type="ARBA" id="ARBA00022840"/>
    </source>
</evidence>
<evidence type="ECO:0000256" key="2">
    <source>
        <dbReference type="ARBA" id="ARBA00022679"/>
    </source>
</evidence>
<feature type="binding site" evidence="8">
    <location>
        <begin position="10"/>
        <end position="18"/>
    </location>
    <ligand>
        <name>ATP</name>
        <dbReference type="ChEBI" id="CHEBI:30616"/>
    </ligand>
</feature>
<accession>A0A096DK66</accession>
<dbReference type="NCBIfam" id="TIGR00017">
    <property type="entry name" value="cmk"/>
    <property type="match status" value="1"/>
</dbReference>
<comment type="caution">
    <text evidence="10">The sequence shown here is derived from an EMBL/GenBank/DDBJ whole genome shotgun (WGS) entry which is preliminary data.</text>
</comment>
<evidence type="ECO:0000256" key="6">
    <source>
        <dbReference type="ARBA" id="ARBA00047615"/>
    </source>
</evidence>
<protein>
    <recommendedName>
        <fullName evidence="8">Cytidylate kinase</fullName>
        <shortName evidence="8">CK</shortName>
        <ecNumber evidence="8">2.7.4.25</ecNumber>
    </recommendedName>
    <alternativeName>
        <fullName evidence="8">Cytidine monophosphate kinase</fullName>
        <shortName evidence="8">CMP kinase</shortName>
    </alternativeName>
</protein>
<dbReference type="GO" id="GO:0005737">
    <property type="term" value="C:cytoplasm"/>
    <property type="evidence" value="ECO:0007669"/>
    <property type="project" value="UniProtKB-SubCell"/>
</dbReference>
<evidence type="ECO:0000313" key="10">
    <source>
        <dbReference type="EMBL" id="KGG79671.1"/>
    </source>
</evidence>
<evidence type="ECO:0000256" key="8">
    <source>
        <dbReference type="HAMAP-Rule" id="MF_00238"/>
    </source>
</evidence>
<evidence type="ECO:0000256" key="7">
    <source>
        <dbReference type="ARBA" id="ARBA00048478"/>
    </source>
</evidence>
<evidence type="ECO:0000313" key="11">
    <source>
        <dbReference type="Proteomes" id="UP000029622"/>
    </source>
</evidence>
<dbReference type="Gene3D" id="3.40.50.300">
    <property type="entry name" value="P-loop containing nucleotide triphosphate hydrolases"/>
    <property type="match status" value="1"/>
</dbReference>
<keyword evidence="4 8" id="KW-0418">Kinase</keyword>
<evidence type="ECO:0000256" key="1">
    <source>
        <dbReference type="ARBA" id="ARBA00009427"/>
    </source>
</evidence>
<dbReference type="RefSeq" id="WP_035164619.1">
    <property type="nucleotide sequence ID" value="NZ_AZTB01000068.1"/>
</dbReference>
<reference evidence="10 11" key="1">
    <citation type="submission" date="2013-12" db="EMBL/GenBank/DDBJ databases">
        <title>Draft genome sequence of Caloranaerobacter sp. H53214.</title>
        <authorList>
            <person name="Jiang L.J."/>
            <person name="Shao Z.Z."/>
            <person name="Long M.N."/>
        </authorList>
    </citation>
    <scope>NUCLEOTIDE SEQUENCE [LARGE SCALE GENOMIC DNA]</scope>
    <source>
        <strain evidence="10 11">H53214</strain>
    </source>
</reference>
<evidence type="ECO:0000256" key="3">
    <source>
        <dbReference type="ARBA" id="ARBA00022741"/>
    </source>
</evidence>
<dbReference type="EMBL" id="AZTB01000068">
    <property type="protein sequence ID" value="KGG79671.1"/>
    <property type="molecule type" value="Genomic_DNA"/>
</dbReference>
<comment type="catalytic activity">
    <reaction evidence="6 8">
        <text>dCMP + ATP = dCDP + ADP</text>
        <dbReference type="Rhea" id="RHEA:25094"/>
        <dbReference type="ChEBI" id="CHEBI:30616"/>
        <dbReference type="ChEBI" id="CHEBI:57566"/>
        <dbReference type="ChEBI" id="CHEBI:58593"/>
        <dbReference type="ChEBI" id="CHEBI:456216"/>
        <dbReference type="EC" id="2.7.4.25"/>
    </reaction>
</comment>
<proteinExistence type="inferred from homology"/>
<comment type="catalytic activity">
    <reaction evidence="7 8">
        <text>CMP + ATP = CDP + ADP</text>
        <dbReference type="Rhea" id="RHEA:11600"/>
        <dbReference type="ChEBI" id="CHEBI:30616"/>
        <dbReference type="ChEBI" id="CHEBI:58069"/>
        <dbReference type="ChEBI" id="CHEBI:60377"/>
        <dbReference type="ChEBI" id="CHEBI:456216"/>
        <dbReference type="EC" id="2.7.4.25"/>
    </reaction>
</comment>
<dbReference type="GO" id="GO:0036431">
    <property type="term" value="F:dCMP kinase activity"/>
    <property type="evidence" value="ECO:0007669"/>
    <property type="project" value="InterPro"/>
</dbReference>
<feature type="domain" description="Cytidylate kinase" evidence="9">
    <location>
        <begin position="6"/>
        <end position="215"/>
    </location>
</feature>
<dbReference type="Proteomes" id="UP000029622">
    <property type="component" value="Unassembled WGS sequence"/>
</dbReference>
<keyword evidence="3 8" id="KW-0547">Nucleotide-binding</keyword>
<dbReference type="EC" id="2.7.4.25" evidence="8"/>
<dbReference type="GO" id="GO:0006220">
    <property type="term" value="P:pyrimidine nucleotide metabolic process"/>
    <property type="evidence" value="ECO:0007669"/>
    <property type="project" value="UniProtKB-UniRule"/>
</dbReference>
<dbReference type="GO" id="GO:0005524">
    <property type="term" value="F:ATP binding"/>
    <property type="evidence" value="ECO:0007669"/>
    <property type="project" value="UniProtKB-UniRule"/>
</dbReference>
<dbReference type="STRING" id="1156417.Y919_10645"/>
<evidence type="ECO:0000259" key="9">
    <source>
        <dbReference type="Pfam" id="PF02224"/>
    </source>
</evidence>
<dbReference type="AlphaFoldDB" id="A0A096DK66"/>
<evidence type="ECO:0000256" key="4">
    <source>
        <dbReference type="ARBA" id="ARBA00022777"/>
    </source>
</evidence>
<dbReference type="CDD" id="cd02020">
    <property type="entry name" value="CMPK"/>
    <property type="match status" value="1"/>
</dbReference>
<sequence>MDKIVIAIDGPAGAGKSTIAKIIAKKLNINYIDTGAMYRALTLKALKNNIDFNDKNSLISLLDKTDIDYYDNHIYLDGKIVDNEIRSNEVSKNVSKVAKIKEIRIKLVEIQRKIASNKSVIMDGRDIGSHVLPDADFKFYVTASVDERSYRRYKELISKNVGISLKQVKEEIKQRDEIDKNREFSPLIKSEDAILIDTTRKTVEESVNEILNIIKKGM</sequence>
<keyword evidence="2 8" id="KW-0808">Transferase</keyword>
<dbReference type="InterPro" id="IPR003136">
    <property type="entry name" value="Cytidylate_kin"/>
</dbReference>
<gene>
    <name evidence="8" type="primary">cmk</name>
    <name evidence="10" type="ORF">Y919_10645</name>
</gene>
<comment type="subcellular location">
    <subcellularLocation>
        <location evidence="8">Cytoplasm</location>
    </subcellularLocation>
</comment>
<keyword evidence="8" id="KW-0963">Cytoplasm</keyword>